<dbReference type="Proteomes" id="UP000467322">
    <property type="component" value="Unassembled WGS sequence"/>
</dbReference>
<dbReference type="Pfam" id="PF06055">
    <property type="entry name" value="ExoD"/>
    <property type="match status" value="1"/>
</dbReference>
<keyword evidence="3" id="KW-1185">Reference proteome</keyword>
<feature type="transmembrane region" description="Helical" evidence="1">
    <location>
        <begin position="215"/>
        <end position="235"/>
    </location>
</feature>
<gene>
    <name evidence="2" type="ORF">GQE99_15635</name>
</gene>
<keyword evidence="1" id="KW-0472">Membrane</keyword>
<evidence type="ECO:0000313" key="2">
    <source>
        <dbReference type="EMBL" id="MZR14450.1"/>
    </source>
</evidence>
<comment type="caution">
    <text evidence="2">The sequence shown here is derived from an EMBL/GenBank/DDBJ whole genome shotgun (WGS) entry which is preliminary data.</text>
</comment>
<dbReference type="AlphaFoldDB" id="A0A845M269"/>
<dbReference type="EMBL" id="WTUX01000019">
    <property type="protein sequence ID" value="MZR14450.1"/>
    <property type="molecule type" value="Genomic_DNA"/>
</dbReference>
<keyword evidence="1" id="KW-0812">Transmembrane</keyword>
<dbReference type="PANTHER" id="PTHR41795">
    <property type="entry name" value="EXOPOLYSACCHARIDE SYNTHESIS PROTEIN"/>
    <property type="match status" value="1"/>
</dbReference>
<dbReference type="PANTHER" id="PTHR41795:SF1">
    <property type="entry name" value="EXOPOLYSACCHARIDE SYNTHESIS PROTEIN"/>
    <property type="match status" value="1"/>
</dbReference>
<feature type="transmembrane region" description="Helical" evidence="1">
    <location>
        <begin position="85"/>
        <end position="113"/>
    </location>
</feature>
<proteinExistence type="predicted"/>
<feature type="transmembrane region" description="Helical" evidence="1">
    <location>
        <begin position="190"/>
        <end position="208"/>
    </location>
</feature>
<accession>A0A845M269</accession>
<dbReference type="RefSeq" id="WP_161352572.1">
    <property type="nucleotide sequence ID" value="NZ_WTUX01000019.1"/>
</dbReference>
<evidence type="ECO:0000256" key="1">
    <source>
        <dbReference type="SAM" id="Phobius"/>
    </source>
</evidence>
<evidence type="ECO:0000313" key="3">
    <source>
        <dbReference type="Proteomes" id="UP000467322"/>
    </source>
</evidence>
<sequence>MWNLLWGPNARLRGLFLRELPRSDRVCLTTRQTSVTQTTAHNPTHARPESVSAILQRARRALEGNEVSVRDVVEALGRASFSPLLMLPALIIVTPVSGIPLFSTICGITIMLISFQMIAHRRHVWLPDWIMRRHAPRKRITKALDLLTPPARWLDRVTRERLRLLVEPPLLYLPQTLCLVSGAMMPLLEFVPFTASLAGFAVAVMAVAMVTRDGLLVLIGFLAIGSVFSVGNWMMT</sequence>
<protein>
    <submittedName>
        <fullName evidence="2">Exopolysaccharide biosynthesis protein</fullName>
    </submittedName>
</protein>
<name>A0A845M269_9RHOB</name>
<dbReference type="InterPro" id="IPR010331">
    <property type="entry name" value="ExoD"/>
</dbReference>
<keyword evidence="1" id="KW-1133">Transmembrane helix</keyword>
<organism evidence="2 3">
    <name type="scientific">Maritimibacter harenae</name>
    <dbReference type="NCBI Taxonomy" id="2606218"/>
    <lineage>
        <taxon>Bacteria</taxon>
        <taxon>Pseudomonadati</taxon>
        <taxon>Pseudomonadota</taxon>
        <taxon>Alphaproteobacteria</taxon>
        <taxon>Rhodobacterales</taxon>
        <taxon>Roseobacteraceae</taxon>
        <taxon>Maritimibacter</taxon>
    </lineage>
</organism>
<reference evidence="2 3" key="1">
    <citation type="submission" date="2019-12" db="EMBL/GenBank/DDBJ databases">
        <title>Maritimibacter sp. nov. sp. isolated from sea sand.</title>
        <authorList>
            <person name="Kim J."/>
            <person name="Jeong S.E."/>
            <person name="Jung H.S."/>
            <person name="Jeon C.O."/>
        </authorList>
    </citation>
    <scope>NUCLEOTIDE SEQUENCE [LARGE SCALE GENOMIC DNA]</scope>
    <source>
        <strain evidence="2 3">DP07</strain>
    </source>
</reference>